<dbReference type="InterPro" id="IPR003607">
    <property type="entry name" value="HD/PDEase_dom"/>
</dbReference>
<dbReference type="Gene3D" id="3.30.460.10">
    <property type="entry name" value="Beta Polymerase, domain 2"/>
    <property type="match status" value="1"/>
</dbReference>
<dbReference type="InterPro" id="IPR032828">
    <property type="entry name" value="PolyA_RNA-bd"/>
</dbReference>
<dbReference type="GO" id="GO:0000049">
    <property type="term" value="F:tRNA binding"/>
    <property type="evidence" value="ECO:0007669"/>
    <property type="project" value="UniProtKB-KW"/>
</dbReference>
<keyword evidence="4 11" id="KW-0808">Transferase</keyword>
<evidence type="ECO:0000256" key="2">
    <source>
        <dbReference type="ARBA" id="ARBA00007265"/>
    </source>
</evidence>
<evidence type="ECO:0000256" key="1">
    <source>
        <dbReference type="ARBA" id="ARBA00001946"/>
    </source>
</evidence>
<dbReference type="SUPFAM" id="SSF81301">
    <property type="entry name" value="Nucleotidyltransferase"/>
    <property type="match status" value="1"/>
</dbReference>
<dbReference type="InterPro" id="IPR050124">
    <property type="entry name" value="tRNA_CCA-adding_enzyme"/>
</dbReference>
<dbReference type="EMBL" id="CP158367">
    <property type="protein sequence ID" value="XBX73892.1"/>
    <property type="molecule type" value="Genomic_DNA"/>
</dbReference>
<evidence type="ECO:0000256" key="8">
    <source>
        <dbReference type="ARBA" id="ARBA00022741"/>
    </source>
</evidence>
<evidence type="ECO:0000256" key="7">
    <source>
        <dbReference type="ARBA" id="ARBA00022723"/>
    </source>
</evidence>
<dbReference type="InterPro" id="IPR043519">
    <property type="entry name" value="NT_sf"/>
</dbReference>
<evidence type="ECO:0000256" key="9">
    <source>
        <dbReference type="ARBA" id="ARBA00022842"/>
    </source>
</evidence>
<dbReference type="PANTHER" id="PTHR47545">
    <property type="entry name" value="MULTIFUNCTIONAL CCA PROTEIN"/>
    <property type="match status" value="1"/>
</dbReference>
<comment type="cofactor">
    <cofactor evidence="1">
        <name>Mg(2+)</name>
        <dbReference type="ChEBI" id="CHEBI:18420"/>
    </cofactor>
</comment>
<dbReference type="InterPro" id="IPR002646">
    <property type="entry name" value="PolA_pol_head_dom"/>
</dbReference>
<gene>
    <name evidence="13" type="ORF">PRVXT_001906</name>
</gene>
<accession>A0AAU7VIM0</accession>
<reference evidence="13" key="1">
    <citation type="journal article" date="2013" name="Extremophiles">
        <title>Proteinivorax tanatarense gen. nov., sp. nov., an anaerobic, haloalkaliphilic, proteolytic bacterium isolated from a decaying algal bloom, and proposal of Proteinivoraceae fam. nov.</title>
        <authorList>
            <person name="Kevbrin V."/>
            <person name="Boltyanskaya Y."/>
            <person name="Zhilina T."/>
            <person name="Kolganova T."/>
            <person name="Lavrentjeva E."/>
            <person name="Kuznetsov B."/>
        </authorList>
    </citation>
    <scope>NUCLEOTIDE SEQUENCE</scope>
    <source>
        <strain evidence="13">Z-910T</strain>
    </source>
</reference>
<evidence type="ECO:0000256" key="4">
    <source>
        <dbReference type="ARBA" id="ARBA00022679"/>
    </source>
</evidence>
<keyword evidence="10 11" id="KW-0694">RNA-binding</keyword>
<feature type="domain" description="HD/PDEase" evidence="12">
    <location>
        <begin position="238"/>
        <end position="400"/>
    </location>
</feature>
<dbReference type="SUPFAM" id="SSF81891">
    <property type="entry name" value="Poly A polymerase C-terminal region-like"/>
    <property type="match status" value="1"/>
</dbReference>
<dbReference type="SMART" id="SM00471">
    <property type="entry name" value="HDc"/>
    <property type="match status" value="1"/>
</dbReference>
<evidence type="ECO:0000256" key="10">
    <source>
        <dbReference type="ARBA" id="ARBA00022884"/>
    </source>
</evidence>
<dbReference type="GO" id="GO:0000166">
    <property type="term" value="F:nucleotide binding"/>
    <property type="evidence" value="ECO:0007669"/>
    <property type="project" value="UniProtKB-KW"/>
</dbReference>
<evidence type="ECO:0000259" key="12">
    <source>
        <dbReference type="SMART" id="SM00471"/>
    </source>
</evidence>
<evidence type="ECO:0000313" key="13">
    <source>
        <dbReference type="EMBL" id="XBX73892.1"/>
    </source>
</evidence>
<organism evidence="13">
    <name type="scientific">Proteinivorax tanatarense</name>
    <dbReference type="NCBI Taxonomy" id="1260629"/>
    <lineage>
        <taxon>Bacteria</taxon>
        <taxon>Bacillati</taxon>
        <taxon>Bacillota</taxon>
        <taxon>Clostridia</taxon>
        <taxon>Eubacteriales</taxon>
        <taxon>Proteinivoracaceae</taxon>
        <taxon>Proteinivorax</taxon>
    </lineage>
</organism>
<evidence type="ECO:0000256" key="5">
    <source>
        <dbReference type="ARBA" id="ARBA00022694"/>
    </source>
</evidence>
<evidence type="ECO:0000256" key="11">
    <source>
        <dbReference type="RuleBase" id="RU003953"/>
    </source>
</evidence>
<keyword evidence="8" id="KW-0547">Nucleotide-binding</keyword>
<dbReference type="Pfam" id="PF01743">
    <property type="entry name" value="PolyA_pol"/>
    <property type="match status" value="1"/>
</dbReference>
<dbReference type="PANTHER" id="PTHR47545:SF2">
    <property type="entry name" value="CC-ADDING TRNA NUCLEOTIDYLTRANSFERASE"/>
    <property type="match status" value="1"/>
</dbReference>
<dbReference type="RefSeq" id="WP_350342654.1">
    <property type="nucleotide sequence ID" value="NZ_CP158367.1"/>
</dbReference>
<evidence type="ECO:0000256" key="6">
    <source>
        <dbReference type="ARBA" id="ARBA00022695"/>
    </source>
</evidence>
<dbReference type="Pfam" id="PF12627">
    <property type="entry name" value="PolyA_pol_RNAbd"/>
    <property type="match status" value="1"/>
</dbReference>
<dbReference type="GO" id="GO:0046872">
    <property type="term" value="F:metal ion binding"/>
    <property type="evidence" value="ECO:0007669"/>
    <property type="project" value="UniProtKB-KW"/>
</dbReference>
<keyword evidence="9" id="KW-0460">Magnesium</keyword>
<protein>
    <recommendedName>
        <fullName evidence="12">HD/PDEase domain-containing protein</fullName>
    </recommendedName>
</protein>
<keyword evidence="3" id="KW-0820">tRNA-binding</keyword>
<keyword evidence="5" id="KW-0819">tRNA processing</keyword>
<dbReference type="GO" id="GO:0008033">
    <property type="term" value="P:tRNA processing"/>
    <property type="evidence" value="ECO:0007669"/>
    <property type="project" value="UniProtKB-KW"/>
</dbReference>
<sequence length="479" mass="55259">MYFLLKKTLDKINEVAHKEFGDVYLVGGFVRDALAGRECKDVDLICKNGKSFAQRLSEVFDGSLVTLDKSNEVYRVVDKNNKITIDISSFTSDTIEADLTNRDFTVNAMAISVTDYLKSEVWQDNIIDIVEGKKHIREKKIVAISDKNIDADPIRLLRGIRLAAVLDFNLDKGFERKAQKDHKMIQACSKERVADELWQMLSSENAEKGLMLLDSLGVIDSLFPKIQHLRDTEQNYHHVENVYNHSLRVFSHLNKVIHYHEFPKNIEEQVFGYLHKNFKRGYPLYTTLKLAGFFHDIGKPYCKEIKDDGRITFYSHHKLGNFVIKDYLRFITISNEEKYLLKLLVNYHMYPLQMYNNGKVSEKGLRRFVHKVGIHSIGILLLALADVSATYEARGDKCPKDQHDFIYELLGKTIEVNNKLNRLPKLITGDEIMELLDIPQSEDVGMVLRKIKLQQIDGTIKNKKQAVAAVHQMRHTLKE</sequence>
<dbReference type="Gene3D" id="1.10.3090.10">
    <property type="entry name" value="cca-adding enzyme, domain 2"/>
    <property type="match status" value="1"/>
</dbReference>
<evidence type="ECO:0000256" key="3">
    <source>
        <dbReference type="ARBA" id="ARBA00022555"/>
    </source>
</evidence>
<keyword evidence="7" id="KW-0479">Metal-binding</keyword>
<name>A0AAU7VIM0_9FIRM</name>
<dbReference type="GO" id="GO:0016779">
    <property type="term" value="F:nucleotidyltransferase activity"/>
    <property type="evidence" value="ECO:0007669"/>
    <property type="project" value="UniProtKB-KW"/>
</dbReference>
<keyword evidence="6" id="KW-0548">Nucleotidyltransferase</keyword>
<reference evidence="13" key="2">
    <citation type="submission" date="2024-06" db="EMBL/GenBank/DDBJ databases">
        <authorList>
            <person name="Petrova K.O."/>
            <person name="Toshchakov S.V."/>
            <person name="Boltjanskaja Y.V."/>
            <person name="Kevbrin V."/>
        </authorList>
    </citation>
    <scope>NUCLEOTIDE SEQUENCE</scope>
    <source>
        <strain evidence="13">Z-910T</strain>
    </source>
</reference>
<comment type="similarity">
    <text evidence="2 11">Belongs to the tRNA nucleotidyltransferase/poly(A) polymerase family.</text>
</comment>
<proteinExistence type="inferred from homology"/>
<dbReference type="AlphaFoldDB" id="A0AAU7VIM0"/>